<reference evidence="3" key="1">
    <citation type="journal article" date="2019" name="Int. J. Syst. Evol. Microbiol.">
        <title>The Global Catalogue of Microorganisms (GCM) 10K type strain sequencing project: providing services to taxonomists for standard genome sequencing and annotation.</title>
        <authorList>
            <consortium name="The Broad Institute Genomics Platform"/>
            <consortium name="The Broad Institute Genome Sequencing Center for Infectious Disease"/>
            <person name="Wu L."/>
            <person name="Ma J."/>
        </authorList>
    </citation>
    <scope>NUCLEOTIDE SEQUENCE [LARGE SCALE GENOMIC DNA]</scope>
    <source>
        <strain evidence="3">CCUG 56401</strain>
    </source>
</reference>
<feature type="compositionally biased region" description="Pro residues" evidence="1">
    <location>
        <begin position="1"/>
        <end position="13"/>
    </location>
</feature>
<keyword evidence="3" id="KW-1185">Reference proteome</keyword>
<feature type="region of interest" description="Disordered" evidence="1">
    <location>
        <begin position="1"/>
        <end position="83"/>
    </location>
</feature>
<gene>
    <name evidence="2" type="ORF">ACFQ16_15725</name>
</gene>
<proteinExistence type="predicted"/>
<organism evidence="2 3">
    <name type="scientific">Saccharopolyspora rosea</name>
    <dbReference type="NCBI Taxonomy" id="524884"/>
    <lineage>
        <taxon>Bacteria</taxon>
        <taxon>Bacillati</taxon>
        <taxon>Actinomycetota</taxon>
        <taxon>Actinomycetes</taxon>
        <taxon>Pseudonocardiales</taxon>
        <taxon>Pseudonocardiaceae</taxon>
        <taxon>Saccharopolyspora</taxon>
    </lineage>
</organism>
<dbReference type="Proteomes" id="UP001597018">
    <property type="component" value="Unassembled WGS sequence"/>
</dbReference>
<evidence type="ECO:0000256" key="1">
    <source>
        <dbReference type="SAM" id="MobiDB-lite"/>
    </source>
</evidence>
<accession>A0ABW3FRK7</accession>
<evidence type="ECO:0000313" key="2">
    <source>
        <dbReference type="EMBL" id="MFD0921196.1"/>
    </source>
</evidence>
<protein>
    <submittedName>
        <fullName evidence="2">Uncharacterized protein</fullName>
    </submittedName>
</protein>
<dbReference type="RefSeq" id="WP_263248833.1">
    <property type="nucleotide sequence ID" value="NZ_BAABLT010000004.1"/>
</dbReference>
<dbReference type="EMBL" id="JBHTIW010000011">
    <property type="protein sequence ID" value="MFD0921196.1"/>
    <property type="molecule type" value="Genomic_DNA"/>
</dbReference>
<evidence type="ECO:0000313" key="3">
    <source>
        <dbReference type="Proteomes" id="UP001597018"/>
    </source>
</evidence>
<name>A0ABW3FRK7_9PSEU</name>
<sequence>MTPDPDAPTPPTGIPVQGPGEEGEQNLADVIRGEDVGPGSPAVLGEPQERAGDGPGEWPTLRYRSRDKPERPRRSALDWFRRS</sequence>
<feature type="compositionally biased region" description="Basic and acidic residues" evidence="1">
    <location>
        <begin position="64"/>
        <end position="83"/>
    </location>
</feature>
<comment type="caution">
    <text evidence="2">The sequence shown here is derived from an EMBL/GenBank/DDBJ whole genome shotgun (WGS) entry which is preliminary data.</text>
</comment>